<dbReference type="InterPro" id="IPR013154">
    <property type="entry name" value="ADH-like_N"/>
</dbReference>
<dbReference type="GeneID" id="95348497"/>
<evidence type="ECO:0000256" key="1">
    <source>
        <dbReference type="ARBA" id="ARBA00001947"/>
    </source>
</evidence>
<proteinExistence type="inferred from homology"/>
<dbReference type="OrthoDB" id="9770238at2"/>
<evidence type="ECO:0000259" key="7">
    <source>
        <dbReference type="SMART" id="SM00829"/>
    </source>
</evidence>
<dbReference type="SUPFAM" id="SSF51735">
    <property type="entry name" value="NAD(P)-binding Rossmann-fold domains"/>
    <property type="match status" value="1"/>
</dbReference>
<dbReference type="SMART" id="SM00829">
    <property type="entry name" value="PKS_ER"/>
    <property type="match status" value="1"/>
</dbReference>
<dbReference type="InterPro" id="IPR036291">
    <property type="entry name" value="NAD(P)-bd_dom_sf"/>
</dbReference>
<dbReference type="STRING" id="89059.LAC1533_0410"/>
<feature type="domain" description="Enoyl reductase (ER)" evidence="7">
    <location>
        <begin position="17"/>
        <end position="351"/>
    </location>
</feature>
<evidence type="ECO:0000256" key="4">
    <source>
        <dbReference type="ARBA" id="ARBA00022833"/>
    </source>
</evidence>
<dbReference type="EMBL" id="JQBK01000046">
    <property type="protein sequence ID" value="KRN82954.1"/>
    <property type="molecule type" value="Genomic_DNA"/>
</dbReference>
<dbReference type="RefSeq" id="WP_010498740.1">
    <property type="nucleotide sequence ID" value="NZ_JQBK01000046.1"/>
</dbReference>
<evidence type="ECO:0000256" key="3">
    <source>
        <dbReference type="ARBA" id="ARBA00022723"/>
    </source>
</evidence>
<dbReference type="EMBL" id="LT630287">
    <property type="protein sequence ID" value="SFV39830.1"/>
    <property type="molecule type" value="Genomic_DNA"/>
</dbReference>
<comment type="cofactor">
    <cofactor evidence="1 6">
        <name>Zn(2+)</name>
        <dbReference type="ChEBI" id="CHEBI:29105"/>
    </cofactor>
</comment>
<evidence type="ECO:0000313" key="8">
    <source>
        <dbReference type="EMBL" id="KRN82954.1"/>
    </source>
</evidence>
<dbReference type="Proteomes" id="UP000190935">
    <property type="component" value="Chromosome I"/>
</dbReference>
<keyword evidence="4 6" id="KW-0862">Zinc</keyword>
<reference evidence="9" key="3">
    <citation type="submission" date="2016-11" db="EMBL/GenBank/DDBJ databases">
        <authorList>
            <person name="Jaros S."/>
            <person name="Januszkiewicz K."/>
            <person name="Wedrychowicz H."/>
        </authorList>
    </citation>
    <scope>NUCLEOTIDE SEQUENCE [LARGE SCALE GENOMIC DNA]</scope>
    <source>
        <strain evidence="9">ACA-DC 1533</strain>
    </source>
</reference>
<dbReference type="InterPro" id="IPR013149">
    <property type="entry name" value="ADH-like_C"/>
</dbReference>
<evidence type="ECO:0000256" key="2">
    <source>
        <dbReference type="ARBA" id="ARBA00008072"/>
    </source>
</evidence>
<dbReference type="PATRIC" id="fig|89059.3.peg.1625"/>
<dbReference type="Pfam" id="PF00107">
    <property type="entry name" value="ADH_zinc_N"/>
    <property type="match status" value="1"/>
</dbReference>
<reference evidence="11" key="2">
    <citation type="submission" date="2016-11" db="EMBL/GenBank/DDBJ databases">
        <authorList>
            <person name="Papadimitriou K."/>
        </authorList>
    </citation>
    <scope>NUCLEOTIDE SEQUENCE [LARGE SCALE GENOMIC DNA]</scope>
    <source>
        <strain evidence="11">ACA-DC 1533</strain>
    </source>
</reference>
<dbReference type="InterPro" id="IPR020843">
    <property type="entry name" value="ER"/>
</dbReference>
<keyword evidence="3 6" id="KW-0479">Metal-binding</keyword>
<dbReference type="GO" id="GO:0003939">
    <property type="term" value="F:L-iditol 2-dehydrogenase (NAD+) activity"/>
    <property type="evidence" value="ECO:0007669"/>
    <property type="project" value="UniProtKB-EC"/>
</dbReference>
<dbReference type="EC" id="1.1.1.14" evidence="9"/>
<dbReference type="Proteomes" id="UP000051491">
    <property type="component" value="Unassembled WGS sequence"/>
</dbReference>
<dbReference type="Gene3D" id="3.90.180.10">
    <property type="entry name" value="Medium-chain alcohol dehydrogenases, catalytic domain"/>
    <property type="match status" value="1"/>
</dbReference>
<dbReference type="PANTHER" id="PTHR43161:SF9">
    <property type="entry name" value="SORBITOL DEHYDROGENASE"/>
    <property type="match status" value="1"/>
</dbReference>
<comment type="similarity">
    <text evidence="2 6">Belongs to the zinc-containing alcohol dehydrogenase family.</text>
</comment>
<accession>A0A0R2K8J4</accession>
<evidence type="ECO:0000313" key="9">
    <source>
        <dbReference type="EMBL" id="SFV39830.1"/>
    </source>
</evidence>
<dbReference type="SUPFAM" id="SSF50129">
    <property type="entry name" value="GroES-like"/>
    <property type="match status" value="1"/>
</dbReference>
<dbReference type="PANTHER" id="PTHR43161">
    <property type="entry name" value="SORBITOL DEHYDROGENASE"/>
    <property type="match status" value="1"/>
</dbReference>
<dbReference type="InterPro" id="IPR002328">
    <property type="entry name" value="ADH_Zn_CS"/>
</dbReference>
<dbReference type="Gene3D" id="3.40.50.720">
    <property type="entry name" value="NAD(P)-binding Rossmann-like Domain"/>
    <property type="match status" value="1"/>
</dbReference>
<evidence type="ECO:0000313" key="10">
    <source>
        <dbReference type="Proteomes" id="UP000051491"/>
    </source>
</evidence>
<evidence type="ECO:0000256" key="5">
    <source>
        <dbReference type="ARBA" id="ARBA00023002"/>
    </source>
</evidence>
<dbReference type="InterPro" id="IPR045306">
    <property type="entry name" value="SDH-like"/>
</dbReference>
<organism evidence="8 10">
    <name type="scientific">Ligilactobacillus acidipiscis</name>
    <dbReference type="NCBI Taxonomy" id="89059"/>
    <lineage>
        <taxon>Bacteria</taxon>
        <taxon>Bacillati</taxon>
        <taxon>Bacillota</taxon>
        <taxon>Bacilli</taxon>
        <taxon>Lactobacillales</taxon>
        <taxon>Lactobacillaceae</taxon>
        <taxon>Ligilactobacillus</taxon>
    </lineage>
</organism>
<evidence type="ECO:0000256" key="6">
    <source>
        <dbReference type="RuleBase" id="RU361277"/>
    </source>
</evidence>
<dbReference type="KEGG" id="laca:LAC1533_0410"/>
<name>A0A0R2K8J4_9LACO</name>
<evidence type="ECO:0000313" key="11">
    <source>
        <dbReference type="Proteomes" id="UP000190935"/>
    </source>
</evidence>
<keyword evidence="5 9" id="KW-0560">Oxidoreductase</keyword>
<sequence>MSRTEELPTTTKSAVLNKVYDMQIKETPVKEMKSTDVLVKVMAVGICGSDVHFYYSGRLGDFVVNAPLILGHESSGQIIAVGDDVTGFKAGDRVALEPGVPCGTCKYCRSGRYNLCPNVKFMATPPVNGDLTQYITWPADFVYHIPDDMTYEVGSLSEPFSVSIHAAQLMDIQPGSTVFISGSGPVGLLAILAARAFNAGKIIASDAELSRLEVAKKLGATDTIDVTKEDIKTKVKNLTNDHGADYVIEASGNNHAESDALLTLGRGGKIAYVGMPAHDAAPLDIMFMTTYEPQIFGVFRYANTYPLAIKILHDHMDEAENLLTDFYDLEHTRDAFERTRTAKSDSLKVIIYPNEKLRTK</sequence>
<dbReference type="GO" id="GO:0008270">
    <property type="term" value="F:zinc ion binding"/>
    <property type="evidence" value="ECO:0007669"/>
    <property type="project" value="InterPro"/>
</dbReference>
<protein>
    <submittedName>
        <fullName evidence="8">Sorbitol dehydrogenase</fullName>
        <ecNumber evidence="9">1.1.1.14</ecNumber>
    </submittedName>
</protein>
<reference evidence="8 10" key="1">
    <citation type="journal article" date="2015" name="Genome Announc.">
        <title>Expanding the biotechnology potential of lactobacilli through comparative genomics of 213 strains and associated genera.</title>
        <authorList>
            <person name="Sun Z."/>
            <person name="Harris H.M."/>
            <person name="McCann A."/>
            <person name="Guo C."/>
            <person name="Argimon S."/>
            <person name="Zhang W."/>
            <person name="Yang X."/>
            <person name="Jeffery I.B."/>
            <person name="Cooney J.C."/>
            <person name="Kagawa T.F."/>
            <person name="Liu W."/>
            <person name="Song Y."/>
            <person name="Salvetti E."/>
            <person name="Wrobel A."/>
            <person name="Rasinkangas P."/>
            <person name="Parkhill J."/>
            <person name="Rea M.C."/>
            <person name="O'Sullivan O."/>
            <person name="Ritari J."/>
            <person name="Douillard F.P."/>
            <person name="Paul Ross R."/>
            <person name="Yang R."/>
            <person name="Briner A.E."/>
            <person name="Felis G.E."/>
            <person name="de Vos W.M."/>
            <person name="Barrangou R."/>
            <person name="Klaenhammer T.R."/>
            <person name="Caufield P.W."/>
            <person name="Cui Y."/>
            <person name="Zhang H."/>
            <person name="O'Toole P.W."/>
        </authorList>
    </citation>
    <scope>NUCLEOTIDE SEQUENCE [LARGE SCALE GENOMIC DNA]</scope>
    <source>
        <strain evidence="8 10">DSM 15353</strain>
    </source>
</reference>
<dbReference type="AlphaFoldDB" id="A0A0R2K8J4"/>
<dbReference type="CDD" id="cd05285">
    <property type="entry name" value="sorbitol_DH"/>
    <property type="match status" value="1"/>
</dbReference>
<dbReference type="Pfam" id="PF08240">
    <property type="entry name" value="ADH_N"/>
    <property type="match status" value="1"/>
</dbReference>
<dbReference type="InterPro" id="IPR011032">
    <property type="entry name" value="GroES-like_sf"/>
</dbReference>
<dbReference type="PROSITE" id="PS00059">
    <property type="entry name" value="ADH_ZINC"/>
    <property type="match status" value="1"/>
</dbReference>
<gene>
    <name evidence="8" type="ORF">IV43_GL001517</name>
    <name evidence="9" type="ORF">LAC1533_0410</name>
</gene>